<feature type="compositionally biased region" description="Basic residues" evidence="2">
    <location>
        <begin position="182"/>
        <end position="192"/>
    </location>
</feature>
<reference evidence="4 5" key="1">
    <citation type="journal article" date="2024" name="Proc. Natl. Acad. Sci. U.S.A.">
        <title>The genetic regulatory architecture and epigenomic basis for age-related changes in rattlesnake venom.</title>
        <authorList>
            <person name="Hogan M.P."/>
            <person name="Holding M.L."/>
            <person name="Nystrom G.S."/>
            <person name="Colston T.J."/>
            <person name="Bartlett D.A."/>
            <person name="Mason A.J."/>
            <person name="Ellsworth S.A."/>
            <person name="Rautsaw R.M."/>
            <person name="Lawrence K.C."/>
            <person name="Strickland J.L."/>
            <person name="He B."/>
            <person name="Fraser P."/>
            <person name="Margres M.J."/>
            <person name="Gilbert D.M."/>
            <person name="Gibbs H.L."/>
            <person name="Parkinson C.L."/>
            <person name="Rokyta D.R."/>
        </authorList>
    </citation>
    <scope>NUCLEOTIDE SEQUENCE [LARGE SCALE GENOMIC DNA]</scope>
    <source>
        <strain evidence="4">DRR0105</strain>
    </source>
</reference>
<feature type="region of interest" description="Disordered" evidence="2">
    <location>
        <begin position="79"/>
        <end position="119"/>
    </location>
</feature>
<evidence type="ECO:0000256" key="2">
    <source>
        <dbReference type="SAM" id="MobiDB-lite"/>
    </source>
</evidence>
<dbReference type="InterPro" id="IPR008160">
    <property type="entry name" value="Collagen"/>
</dbReference>
<feature type="region of interest" description="Disordered" evidence="2">
    <location>
        <begin position="17"/>
        <end position="42"/>
    </location>
</feature>
<dbReference type="PANTHER" id="PTHR39082">
    <property type="entry name" value="PHOSPHOLIPASE C-BETA-2-RELATED"/>
    <property type="match status" value="1"/>
</dbReference>
<dbReference type="Proteomes" id="UP001474421">
    <property type="component" value="Unassembled WGS sequence"/>
</dbReference>
<gene>
    <name evidence="4" type="ORF">NXF25_003447</name>
</gene>
<dbReference type="AlphaFoldDB" id="A0AAW1CG58"/>
<evidence type="ECO:0000256" key="3">
    <source>
        <dbReference type="SAM" id="Phobius"/>
    </source>
</evidence>
<dbReference type="Pfam" id="PF01391">
    <property type="entry name" value="Collagen"/>
    <property type="match status" value="2"/>
</dbReference>
<dbReference type="PANTHER" id="PTHR39082:SF1">
    <property type="entry name" value="SCAVENGER RECEPTOR CLASS A MEMBER 3"/>
    <property type="match status" value="1"/>
</dbReference>
<keyword evidence="3" id="KW-1133">Transmembrane helix</keyword>
<evidence type="ECO:0000313" key="4">
    <source>
        <dbReference type="EMBL" id="KAK9412272.1"/>
    </source>
</evidence>
<feature type="compositionally biased region" description="Basic and acidic residues" evidence="2">
    <location>
        <begin position="17"/>
        <end position="36"/>
    </location>
</feature>
<name>A0AAW1CG58_CROAD</name>
<keyword evidence="3" id="KW-0812">Transmembrane</keyword>
<evidence type="ECO:0000313" key="5">
    <source>
        <dbReference type="Proteomes" id="UP001474421"/>
    </source>
</evidence>
<feature type="transmembrane region" description="Helical" evidence="3">
    <location>
        <begin position="429"/>
        <end position="449"/>
    </location>
</feature>
<keyword evidence="1" id="KW-0175">Coiled coil</keyword>
<feature type="compositionally biased region" description="Gly residues" evidence="2">
    <location>
        <begin position="898"/>
        <end position="907"/>
    </location>
</feature>
<protein>
    <submittedName>
        <fullName evidence="4">Scavenger receptor class A member 3</fullName>
    </submittedName>
</protein>
<accession>A0AAW1CG58</accession>
<feature type="compositionally biased region" description="Low complexity" evidence="2">
    <location>
        <begin position="887"/>
        <end position="897"/>
    </location>
</feature>
<proteinExistence type="predicted"/>
<feature type="region of interest" description="Disordered" evidence="2">
    <location>
        <begin position="131"/>
        <end position="209"/>
    </location>
</feature>
<feature type="region of interest" description="Disordered" evidence="2">
    <location>
        <begin position="336"/>
        <end position="405"/>
    </location>
</feature>
<dbReference type="EMBL" id="JAOTOJ010000001">
    <property type="protein sequence ID" value="KAK9412272.1"/>
    <property type="molecule type" value="Genomic_DNA"/>
</dbReference>
<dbReference type="InterPro" id="IPR052376">
    <property type="entry name" value="Oxidative_Scav/Glycosyltrans"/>
</dbReference>
<feature type="compositionally biased region" description="Basic and acidic residues" evidence="2">
    <location>
        <begin position="339"/>
        <end position="348"/>
    </location>
</feature>
<feature type="coiled-coil region" evidence="1">
    <location>
        <begin position="494"/>
        <end position="521"/>
    </location>
</feature>
<feature type="region of interest" description="Disordered" evidence="2">
    <location>
        <begin position="827"/>
        <end position="974"/>
    </location>
</feature>
<keyword evidence="3" id="KW-0472">Membrane</keyword>
<evidence type="ECO:0000256" key="1">
    <source>
        <dbReference type="SAM" id="Coils"/>
    </source>
</evidence>
<keyword evidence="4" id="KW-0675">Receptor</keyword>
<keyword evidence="5" id="KW-1185">Reference proteome</keyword>
<organism evidence="4 5">
    <name type="scientific">Crotalus adamanteus</name>
    <name type="common">Eastern diamondback rattlesnake</name>
    <dbReference type="NCBI Taxonomy" id="8729"/>
    <lineage>
        <taxon>Eukaryota</taxon>
        <taxon>Metazoa</taxon>
        <taxon>Chordata</taxon>
        <taxon>Craniata</taxon>
        <taxon>Vertebrata</taxon>
        <taxon>Euteleostomi</taxon>
        <taxon>Lepidosauria</taxon>
        <taxon>Squamata</taxon>
        <taxon>Bifurcata</taxon>
        <taxon>Unidentata</taxon>
        <taxon>Episquamata</taxon>
        <taxon>Toxicofera</taxon>
        <taxon>Serpentes</taxon>
        <taxon>Colubroidea</taxon>
        <taxon>Viperidae</taxon>
        <taxon>Crotalinae</taxon>
        <taxon>Crotalus</taxon>
    </lineage>
</organism>
<comment type="caution">
    <text evidence="4">The sequence shown here is derived from an EMBL/GenBank/DDBJ whole genome shotgun (WGS) entry which is preliminary data.</text>
</comment>
<sequence length="974" mass="107118">MPISGRIATVLKLHLHPPEGRERRFSPSSKGRETNPHRHQVTLPPGEVISGPHRRDCSNLKQRVGELRHSRRLDPLLLRPGSSLPFKPPISNGRGDLLSQTGSSRPPWHLDISTRRSPRTGYGALAAKVLYRPPAPPTGPELIPGRHHPTPTSASPPRDRTRKRAAKAYRAESPPSDARAPPLRRKKRRVSRQCRQPGSCERPSGNEAARWSKLQKSLERFWRTVSCCEKLSPGPGNSPVGKAGDPMRLLDQNVEAELIDYAAVDKHGRLPALQSCSSVFSPTRAWFPRHPPAPFLGFLLTPVRGHLLAIRGAEREKEGAWRKTCCRCAKRRSGKQGRRARDAREETARHRRALKGGHLAPPCHPHLQPRKQQAQLGPSGTADGRRMKEEDLPGEDDEMPSFRYRPNGRMRTNCSKCEKNLTLQTSVKVLYVFVVLLVMAVVVLAALVFKKVGSIADKFNSTQTYYEKTIVSVQKNLQELDQKSMDNNSLCHDTGQLGQEISKLQKELEEIQKKLLAQDVLLDRAGQAHQQLSSSSSKITDEVDRCFSAVQQANQSLSLFLAQVMGWQASTSQLGSSLKELTQEHFDVEIAMQQINFTSRQTSDWIQIIQRKTNEETLTLQKIVTEWQNYTRLFGSLRATSSKTADLVKNVQTNLGIASQRISQNSESMHELILQVTSLQLQLDNISSFLDDHEENMHDFQYHTQYMQNRTAEHFQTLEGRMSSHEIEISTIFTNINATDNHVHSMLKYLDDVRLSCTLGFHTHAEELYYLNKSVSLMISTTDLLREHFSLLNAQLNFNIRNLSMVMEEMKAVDIHHGEILRNITIIQGVPGPPGPRGFRGDLGIKGPPGSRGVKGDMGSLGPPGPKGSLGPPGPPGPQGERGTVGTKGPTGFKGSKGSFGQGGSKGRAGPKGDPGSPGPEGAIGPPGPPGPQGKPGIPGKLGPPGPLGPKGRKGDPGLRGSRGFPGPPGPPGL</sequence>